<protein>
    <submittedName>
        <fullName evidence="1">Uncharacterized protein</fullName>
    </submittedName>
</protein>
<name>A0A7J7XHK1_MYOMY</name>
<accession>A0A7J7XHK1</accession>
<reference evidence="1 2" key="1">
    <citation type="journal article" date="2020" name="Nature">
        <title>Six reference-quality genomes reveal evolution of bat adaptations.</title>
        <authorList>
            <person name="Jebb D."/>
            <person name="Huang Z."/>
            <person name="Pippel M."/>
            <person name="Hughes G.M."/>
            <person name="Lavrichenko K."/>
            <person name="Devanna P."/>
            <person name="Winkler S."/>
            <person name="Jermiin L.S."/>
            <person name="Skirmuntt E.C."/>
            <person name="Katzourakis A."/>
            <person name="Burkitt-Gray L."/>
            <person name="Ray D.A."/>
            <person name="Sullivan K.A.M."/>
            <person name="Roscito J.G."/>
            <person name="Kirilenko B.M."/>
            <person name="Davalos L.M."/>
            <person name="Corthals A.P."/>
            <person name="Power M.L."/>
            <person name="Jones G."/>
            <person name="Ransome R.D."/>
            <person name="Dechmann D.K.N."/>
            <person name="Locatelli A.G."/>
            <person name="Puechmaille S.J."/>
            <person name="Fedrigo O."/>
            <person name="Jarvis E.D."/>
            <person name="Hiller M."/>
            <person name="Vernes S.C."/>
            <person name="Myers E.W."/>
            <person name="Teeling E.C."/>
        </authorList>
    </citation>
    <scope>NUCLEOTIDE SEQUENCE [LARGE SCALE GENOMIC DNA]</scope>
    <source>
        <strain evidence="1">MMyoMyo1</strain>
        <tissue evidence="1">Flight muscle</tissue>
    </source>
</reference>
<sequence length="140" mass="15464">MPASYRVKQRRKPLSSRTFHACIQHSLVFTAPCPLWTGLLGEASSGLSQCAHLPLRESLHVHGALKQIHFPIPHAVTSDKFTKLALLLPLLSGGGAGPFRRERTWAQKGTEHPILGPPAAHTHFNINFKKPLEIILDKLC</sequence>
<dbReference type="AlphaFoldDB" id="A0A7J7XHK1"/>
<organism evidence="1 2">
    <name type="scientific">Myotis myotis</name>
    <name type="common">Greater mouse-eared bat</name>
    <name type="synonym">Vespertilio myotis</name>
    <dbReference type="NCBI Taxonomy" id="51298"/>
    <lineage>
        <taxon>Eukaryota</taxon>
        <taxon>Metazoa</taxon>
        <taxon>Chordata</taxon>
        <taxon>Craniata</taxon>
        <taxon>Vertebrata</taxon>
        <taxon>Euteleostomi</taxon>
        <taxon>Mammalia</taxon>
        <taxon>Eutheria</taxon>
        <taxon>Laurasiatheria</taxon>
        <taxon>Chiroptera</taxon>
        <taxon>Yangochiroptera</taxon>
        <taxon>Vespertilionidae</taxon>
        <taxon>Myotis</taxon>
    </lineage>
</organism>
<dbReference type="Proteomes" id="UP000527355">
    <property type="component" value="Unassembled WGS sequence"/>
</dbReference>
<comment type="caution">
    <text evidence="1">The sequence shown here is derived from an EMBL/GenBank/DDBJ whole genome shotgun (WGS) entry which is preliminary data.</text>
</comment>
<keyword evidence="2" id="KW-1185">Reference proteome</keyword>
<proteinExistence type="predicted"/>
<dbReference type="EMBL" id="JABWUV010000006">
    <property type="protein sequence ID" value="KAF6349159.1"/>
    <property type="molecule type" value="Genomic_DNA"/>
</dbReference>
<gene>
    <name evidence="1" type="ORF">mMyoMyo1_011715</name>
</gene>
<evidence type="ECO:0000313" key="1">
    <source>
        <dbReference type="EMBL" id="KAF6349159.1"/>
    </source>
</evidence>
<evidence type="ECO:0000313" key="2">
    <source>
        <dbReference type="Proteomes" id="UP000527355"/>
    </source>
</evidence>